<evidence type="ECO:0000256" key="4">
    <source>
        <dbReference type="ARBA" id="ARBA00022452"/>
    </source>
</evidence>
<keyword evidence="6 14" id="KW-0812">Transmembrane</keyword>
<dbReference type="FunFam" id="2.170.130.10:FF:000001">
    <property type="entry name" value="Catecholate siderophore TonB-dependent receptor"/>
    <property type="match status" value="1"/>
</dbReference>
<dbReference type="PANTHER" id="PTHR32552:SF68">
    <property type="entry name" value="FERRICHROME OUTER MEMBRANE TRANSPORTER_PHAGE RECEPTOR"/>
    <property type="match status" value="1"/>
</dbReference>
<dbReference type="Pfam" id="PF07715">
    <property type="entry name" value="Plug"/>
    <property type="match status" value="1"/>
</dbReference>
<protein>
    <submittedName>
        <fullName evidence="17">TonB-dependent siderophore receptor</fullName>
    </submittedName>
</protein>
<keyword evidence="12 17" id="KW-0675">Receptor</keyword>
<keyword evidence="7" id="KW-0732">Signal</keyword>
<feature type="domain" description="Secretin/TonB short N-terminal" evidence="16">
    <location>
        <begin position="67"/>
        <end position="118"/>
    </location>
</feature>
<keyword evidence="3 14" id="KW-0813">Transport</keyword>
<dbReference type="InterPro" id="IPR000531">
    <property type="entry name" value="Beta-barrel_TonB"/>
</dbReference>
<evidence type="ECO:0000256" key="11">
    <source>
        <dbReference type="ARBA" id="ARBA00023136"/>
    </source>
</evidence>
<evidence type="ECO:0000256" key="1">
    <source>
        <dbReference type="ARBA" id="ARBA00004571"/>
    </source>
</evidence>
<evidence type="ECO:0000256" key="8">
    <source>
        <dbReference type="ARBA" id="ARBA00023004"/>
    </source>
</evidence>
<dbReference type="AlphaFoldDB" id="A0AAE5VM25"/>
<evidence type="ECO:0000256" key="10">
    <source>
        <dbReference type="ARBA" id="ARBA00023077"/>
    </source>
</evidence>
<dbReference type="InterPro" id="IPR012910">
    <property type="entry name" value="Plug_dom"/>
</dbReference>
<dbReference type="GO" id="GO:0009279">
    <property type="term" value="C:cell outer membrane"/>
    <property type="evidence" value="ECO:0007669"/>
    <property type="project" value="UniProtKB-SubCell"/>
</dbReference>
<evidence type="ECO:0000256" key="15">
    <source>
        <dbReference type="RuleBase" id="RU003357"/>
    </source>
</evidence>
<evidence type="ECO:0000256" key="7">
    <source>
        <dbReference type="ARBA" id="ARBA00022729"/>
    </source>
</evidence>
<comment type="subcellular location">
    <subcellularLocation>
        <location evidence="1 14">Cell outer membrane</location>
        <topology evidence="1 14">Multi-pass membrane protein</topology>
    </subcellularLocation>
</comment>
<dbReference type="GO" id="GO:0038023">
    <property type="term" value="F:signaling receptor activity"/>
    <property type="evidence" value="ECO:0007669"/>
    <property type="project" value="InterPro"/>
</dbReference>
<dbReference type="Gene3D" id="3.55.50.30">
    <property type="match status" value="1"/>
</dbReference>
<evidence type="ECO:0000313" key="17">
    <source>
        <dbReference type="EMBL" id="POO48535.1"/>
    </source>
</evidence>
<dbReference type="Pfam" id="PF07660">
    <property type="entry name" value="STN"/>
    <property type="match status" value="1"/>
</dbReference>
<keyword evidence="4 14" id="KW-1134">Transmembrane beta strand</keyword>
<evidence type="ECO:0000256" key="9">
    <source>
        <dbReference type="ARBA" id="ARBA00023065"/>
    </source>
</evidence>
<keyword evidence="13 14" id="KW-0998">Cell outer membrane</keyword>
<dbReference type="InterPro" id="IPR011662">
    <property type="entry name" value="Secretin/TonB_short_N"/>
</dbReference>
<evidence type="ECO:0000259" key="16">
    <source>
        <dbReference type="SMART" id="SM00965"/>
    </source>
</evidence>
<gene>
    <name evidence="17" type="ORF">CPJ18_25685</name>
</gene>
<dbReference type="NCBIfam" id="TIGR01783">
    <property type="entry name" value="TonB-siderophor"/>
    <property type="match status" value="1"/>
</dbReference>
<sequence>MMSKQKRGAAKKNRFHLSNVTTAVALVIGTSLMTAGPSWSQQQTQQISVPAGALDTALSRFGVASGVQVLYDAGLTRGRTSPGTKGAPSTEAAIRQILDGTGLTYNFTSPTSVTIASAASQKTSVISSGASTVLETIVVQGQNAFGPVEGYLAQSNSSATKTDTPLIETPQSVTVVTADQISNQKATSVADTLSYTPGVTTQSGTFSRIVDDFTIRGFNVANGNTGTLRDGMKFQSNVYDGGQEPYGLERVEILRGASSVLYGQLAPGGIVNGVSKRPTDTELRELNVEYGSNNRKQISGDFGGPVTDDGVLTYRLTGLLRNADNWVDNTPDNKTYIAPALTWKPDEATSLTVLSSYQHIHTRFATPLLYSDVSAGNIPRNTFLGIDGFDKYNIDMYAIGTIFQHEFDNGVKLSNSNRYFRSDLEWNYMMGNLAPLSRNGGLLARLGSARNESSYGVTSDSSLEYSFDALGADHTVLGGFDYYRRSYDSHRFRGAATDFLDLDTGNYSGSPSINYAVDRGADAIGDQYGVYLQDQIKFDDHWVLLLGGRHDWANSESKSYQTGVITGQTDSALTGRVGLVYLFDNGFAPYLSASQSFLPQAGIDNITKAALKPNEGVQYEAGLRYQPLGSNMLFSAAVYDLTQTNVVTYDSAGLSYQQGKVKSRGLELEARGEFGNLGLIAAYAYTDAEITESAKTAEIGEQVSLVPRHNVSLWADYALDDVGLEGVKIGGGVRYVGETNLTDSTSDIPGYVLVDAMASFDLGKFKNELDGATLKLNARNLFDKQFYTCVASDGCRYGEPLTVFATLSYKW</sequence>
<evidence type="ECO:0000256" key="5">
    <source>
        <dbReference type="ARBA" id="ARBA00022496"/>
    </source>
</evidence>
<dbReference type="Pfam" id="PF00593">
    <property type="entry name" value="TonB_dep_Rec_b-barrel"/>
    <property type="match status" value="1"/>
</dbReference>
<evidence type="ECO:0000256" key="12">
    <source>
        <dbReference type="ARBA" id="ARBA00023170"/>
    </source>
</evidence>
<dbReference type="GO" id="GO:0015344">
    <property type="term" value="F:siderophore uptake transmembrane transporter activity"/>
    <property type="evidence" value="ECO:0007669"/>
    <property type="project" value="TreeGrafter"/>
</dbReference>
<dbReference type="Gene3D" id="2.40.170.20">
    <property type="entry name" value="TonB-dependent receptor, beta-barrel domain"/>
    <property type="match status" value="1"/>
</dbReference>
<evidence type="ECO:0000256" key="13">
    <source>
        <dbReference type="ARBA" id="ARBA00023237"/>
    </source>
</evidence>
<dbReference type="PANTHER" id="PTHR32552">
    <property type="entry name" value="FERRICHROME IRON RECEPTOR-RELATED"/>
    <property type="match status" value="1"/>
</dbReference>
<evidence type="ECO:0000256" key="6">
    <source>
        <dbReference type="ARBA" id="ARBA00022692"/>
    </source>
</evidence>
<dbReference type="EMBL" id="NXEJ01000014">
    <property type="protein sequence ID" value="POO48535.1"/>
    <property type="molecule type" value="Genomic_DNA"/>
</dbReference>
<evidence type="ECO:0000256" key="14">
    <source>
        <dbReference type="PROSITE-ProRule" id="PRU01360"/>
    </source>
</evidence>
<evidence type="ECO:0000313" key="18">
    <source>
        <dbReference type="Proteomes" id="UP000237447"/>
    </source>
</evidence>
<proteinExistence type="inferred from homology"/>
<dbReference type="SUPFAM" id="SSF56935">
    <property type="entry name" value="Porins"/>
    <property type="match status" value="1"/>
</dbReference>
<dbReference type="Gene3D" id="2.170.130.10">
    <property type="entry name" value="TonB-dependent receptor, plug domain"/>
    <property type="match status" value="1"/>
</dbReference>
<accession>A0AAE5VM25</accession>
<reference evidence="17 18" key="1">
    <citation type="journal article" date="2018" name="Syst. Appl. Microbiol.">
        <title>Agrobacterium rosae sp. nov., isolated from galls on different agricultural crops.</title>
        <authorList>
            <person name="Kuzmanovic N."/>
            <person name="Pulawska J."/>
            <person name="Smalla K."/>
            <person name="Nesme X."/>
        </authorList>
    </citation>
    <scope>NUCLEOTIDE SEQUENCE [LARGE SCALE GENOMIC DNA]</scope>
    <source>
        <strain evidence="17 18">NCPPB 1650</strain>
    </source>
</reference>
<evidence type="ECO:0000256" key="3">
    <source>
        <dbReference type="ARBA" id="ARBA00022448"/>
    </source>
</evidence>
<keyword evidence="5" id="KW-0410">Iron transport</keyword>
<name>A0AAE5VM25_9HYPH</name>
<dbReference type="InterPro" id="IPR037066">
    <property type="entry name" value="Plug_dom_sf"/>
</dbReference>
<comment type="similarity">
    <text evidence="2 14 15">Belongs to the TonB-dependent receptor family.</text>
</comment>
<dbReference type="Proteomes" id="UP000237447">
    <property type="component" value="Unassembled WGS sequence"/>
</dbReference>
<dbReference type="PROSITE" id="PS52016">
    <property type="entry name" value="TONB_DEPENDENT_REC_3"/>
    <property type="match status" value="1"/>
</dbReference>
<dbReference type="SMART" id="SM00965">
    <property type="entry name" value="STN"/>
    <property type="match status" value="1"/>
</dbReference>
<keyword evidence="11 14" id="KW-0472">Membrane</keyword>
<dbReference type="InterPro" id="IPR036942">
    <property type="entry name" value="Beta-barrel_TonB_sf"/>
</dbReference>
<evidence type="ECO:0000256" key="2">
    <source>
        <dbReference type="ARBA" id="ARBA00009810"/>
    </source>
</evidence>
<dbReference type="CDD" id="cd01347">
    <property type="entry name" value="ligand_gated_channel"/>
    <property type="match status" value="1"/>
</dbReference>
<dbReference type="InterPro" id="IPR039426">
    <property type="entry name" value="TonB-dep_rcpt-like"/>
</dbReference>
<dbReference type="GO" id="GO:0015891">
    <property type="term" value="P:siderophore transport"/>
    <property type="evidence" value="ECO:0007669"/>
    <property type="project" value="InterPro"/>
</dbReference>
<keyword evidence="9" id="KW-0406">Ion transport</keyword>
<comment type="caution">
    <text evidence="17">The sequence shown here is derived from an EMBL/GenBank/DDBJ whole genome shotgun (WGS) entry which is preliminary data.</text>
</comment>
<keyword evidence="10 15" id="KW-0798">TonB box</keyword>
<keyword evidence="8" id="KW-0408">Iron</keyword>
<organism evidence="17 18">
    <name type="scientific">Agrobacterium rosae</name>
    <dbReference type="NCBI Taxonomy" id="1972867"/>
    <lineage>
        <taxon>Bacteria</taxon>
        <taxon>Pseudomonadati</taxon>
        <taxon>Pseudomonadota</taxon>
        <taxon>Alphaproteobacteria</taxon>
        <taxon>Hyphomicrobiales</taxon>
        <taxon>Rhizobiaceae</taxon>
        <taxon>Rhizobium/Agrobacterium group</taxon>
        <taxon>Agrobacterium</taxon>
    </lineage>
</organism>
<dbReference type="InterPro" id="IPR010105">
    <property type="entry name" value="TonB_sidphr_rcpt"/>
</dbReference>